<dbReference type="SUPFAM" id="SSF47836">
    <property type="entry name" value="Retroviral matrix proteins"/>
    <property type="match status" value="1"/>
</dbReference>
<organism evidence="1 2">
    <name type="scientific">Zosterops borbonicus</name>
    <dbReference type="NCBI Taxonomy" id="364589"/>
    <lineage>
        <taxon>Eukaryota</taxon>
        <taxon>Metazoa</taxon>
        <taxon>Chordata</taxon>
        <taxon>Craniata</taxon>
        <taxon>Vertebrata</taxon>
        <taxon>Euteleostomi</taxon>
        <taxon>Archelosauria</taxon>
        <taxon>Archosauria</taxon>
        <taxon>Dinosauria</taxon>
        <taxon>Saurischia</taxon>
        <taxon>Theropoda</taxon>
        <taxon>Coelurosauria</taxon>
        <taxon>Aves</taxon>
        <taxon>Neognathae</taxon>
        <taxon>Neoaves</taxon>
        <taxon>Telluraves</taxon>
        <taxon>Australaves</taxon>
        <taxon>Passeriformes</taxon>
        <taxon>Sylvioidea</taxon>
        <taxon>Zosteropidae</taxon>
        <taxon>Zosterops</taxon>
    </lineage>
</organism>
<feature type="non-terminal residue" evidence="1">
    <location>
        <position position="1"/>
    </location>
</feature>
<feature type="non-terminal residue" evidence="1">
    <location>
        <position position="144"/>
    </location>
</feature>
<dbReference type="Gene3D" id="1.10.150.90">
    <property type="entry name" value="Immunodeficiency lentiviruses, gag gene matrix protein p17"/>
    <property type="match status" value="1"/>
</dbReference>
<name>A0A8K1LEU0_9PASS</name>
<protein>
    <submittedName>
        <fullName evidence="1">Uncharacterized protein</fullName>
    </submittedName>
</protein>
<gene>
    <name evidence="1" type="ORF">HGM15179_015960</name>
</gene>
<reference evidence="1" key="1">
    <citation type="submission" date="2019-04" db="EMBL/GenBank/DDBJ databases">
        <title>Genome assembly of Zosterops borbonicus 15179.</title>
        <authorList>
            <person name="Leroy T."/>
            <person name="Anselmetti Y."/>
            <person name="Tilak M.-K."/>
            <person name="Nabholz B."/>
        </authorList>
    </citation>
    <scope>NUCLEOTIDE SEQUENCE</scope>
    <source>
        <strain evidence="1">HGM_15179</strain>
        <tissue evidence="1">Muscle</tissue>
    </source>
</reference>
<dbReference type="EMBL" id="SWJQ01000753">
    <property type="protein sequence ID" value="TRZ11148.1"/>
    <property type="molecule type" value="Genomic_DNA"/>
</dbReference>
<dbReference type="AlphaFoldDB" id="A0A8K1LEU0"/>
<accession>A0A8K1LEU0</accession>
<evidence type="ECO:0000313" key="1">
    <source>
        <dbReference type="EMBL" id="TRZ11148.1"/>
    </source>
</evidence>
<dbReference type="Proteomes" id="UP000796761">
    <property type="component" value="Unassembled WGS sequence"/>
</dbReference>
<sequence>ADFGGGDTPSTTGMESLGKVIRLLTLGVIDHPVDILHSECWGRCTNALAKDVIMSDTSKCLKSLGRVMQTLEKALEEQETWKAAQQCLGIIPKLGVGATTQTTLSDSFINSELLFKINNPLQSQSSPLALAPDPRNHLHGLQDS</sequence>
<dbReference type="InterPro" id="IPR012344">
    <property type="entry name" value="Matrix_HIV/RSV_N"/>
</dbReference>
<proteinExistence type="predicted"/>
<dbReference type="OrthoDB" id="9218411at2759"/>
<keyword evidence="2" id="KW-1185">Reference proteome</keyword>
<comment type="caution">
    <text evidence="1">The sequence shown here is derived from an EMBL/GenBank/DDBJ whole genome shotgun (WGS) entry which is preliminary data.</text>
</comment>
<dbReference type="InterPro" id="IPR010999">
    <property type="entry name" value="Retrovr_matrix"/>
</dbReference>
<evidence type="ECO:0000313" key="2">
    <source>
        <dbReference type="Proteomes" id="UP000796761"/>
    </source>
</evidence>